<dbReference type="Gene3D" id="3.40.50.720">
    <property type="entry name" value="NAD(P)-binding Rossmann-like Domain"/>
    <property type="match status" value="1"/>
</dbReference>
<feature type="domain" description="Dihydrodipicolinate reductase N-terminal" evidence="14">
    <location>
        <begin position="3"/>
        <end position="128"/>
    </location>
</feature>
<dbReference type="GO" id="GO:0008839">
    <property type="term" value="F:4-hydroxy-tetrahydrodipicolinate reductase"/>
    <property type="evidence" value="ECO:0007669"/>
    <property type="project" value="UniProtKB-UniRule"/>
</dbReference>
<dbReference type="GO" id="GO:0019877">
    <property type="term" value="P:diaminopimelate biosynthetic process"/>
    <property type="evidence" value="ECO:0007669"/>
    <property type="project" value="UniProtKB-UniRule"/>
</dbReference>
<gene>
    <name evidence="13" type="primary">dapB</name>
    <name evidence="16" type="ORF">HNS30_36055</name>
</gene>
<evidence type="ECO:0000256" key="3">
    <source>
        <dbReference type="ARBA" id="ARBA00022605"/>
    </source>
</evidence>
<evidence type="ECO:0000313" key="16">
    <source>
        <dbReference type="EMBL" id="NOK14456.1"/>
    </source>
</evidence>
<comment type="caution">
    <text evidence="16">The sequence shown here is derived from an EMBL/GenBank/DDBJ whole genome shotgun (WGS) entry which is preliminary data.</text>
</comment>
<feature type="domain" description="Dihydrodipicolinate reductase C-terminal" evidence="15">
    <location>
        <begin position="131"/>
        <end position="266"/>
    </location>
</feature>
<evidence type="ECO:0000256" key="12">
    <source>
        <dbReference type="ARBA" id="ARBA00049396"/>
    </source>
</evidence>
<protein>
    <recommendedName>
        <fullName evidence="10 13">4-hydroxy-tetrahydrodipicolinate reductase</fullName>
        <shortName evidence="13">HTPA reductase</shortName>
        <ecNumber evidence="10 13">1.17.1.8</ecNumber>
    </recommendedName>
</protein>
<comment type="catalytic activity">
    <reaction evidence="12 13">
        <text>(S)-2,3,4,5-tetrahydrodipicolinate + NAD(+) + H2O = (2S,4S)-4-hydroxy-2,3,4,5-tetrahydrodipicolinate + NADH + H(+)</text>
        <dbReference type="Rhea" id="RHEA:35323"/>
        <dbReference type="ChEBI" id="CHEBI:15377"/>
        <dbReference type="ChEBI" id="CHEBI:15378"/>
        <dbReference type="ChEBI" id="CHEBI:16845"/>
        <dbReference type="ChEBI" id="CHEBI:57540"/>
        <dbReference type="ChEBI" id="CHEBI:57945"/>
        <dbReference type="ChEBI" id="CHEBI:67139"/>
        <dbReference type="EC" id="1.17.1.8"/>
    </reaction>
</comment>
<dbReference type="GO" id="GO:0005829">
    <property type="term" value="C:cytosol"/>
    <property type="evidence" value="ECO:0007669"/>
    <property type="project" value="TreeGrafter"/>
</dbReference>
<feature type="active site" description="Proton donor/acceptor" evidence="13">
    <location>
        <position position="158"/>
    </location>
</feature>
<comment type="pathway">
    <text evidence="9 13">Amino-acid biosynthesis; L-lysine biosynthesis via DAP pathway; (S)-tetrahydrodipicolinate from L-aspartate: step 4/4.</text>
</comment>
<dbReference type="InterPro" id="IPR022664">
    <property type="entry name" value="DapB_N_CS"/>
</dbReference>
<dbReference type="CDD" id="cd02274">
    <property type="entry name" value="DHDPR_N"/>
    <property type="match status" value="1"/>
</dbReference>
<dbReference type="EMBL" id="JABFJW010000474">
    <property type="protein sequence ID" value="NOK14456.1"/>
    <property type="molecule type" value="Genomic_DNA"/>
</dbReference>
<evidence type="ECO:0000256" key="2">
    <source>
        <dbReference type="ARBA" id="ARBA00022490"/>
    </source>
</evidence>
<keyword evidence="7 13" id="KW-0520">NAD</keyword>
<keyword evidence="8 13" id="KW-0457">Lysine biosynthesis</keyword>
<dbReference type="GO" id="GO:0050661">
    <property type="term" value="F:NADP binding"/>
    <property type="evidence" value="ECO:0007669"/>
    <property type="project" value="UniProtKB-UniRule"/>
</dbReference>
<dbReference type="FunFam" id="3.30.360.10:FF:000004">
    <property type="entry name" value="4-hydroxy-tetrahydrodipicolinate reductase"/>
    <property type="match status" value="1"/>
</dbReference>
<evidence type="ECO:0000256" key="8">
    <source>
        <dbReference type="ARBA" id="ARBA00023154"/>
    </source>
</evidence>
<comment type="caution">
    <text evidence="13">Was originally thought to be a dihydrodipicolinate reductase (DHDPR), catalyzing the conversion of dihydrodipicolinate to tetrahydrodipicolinate. However, it was shown in E.coli that the substrate of the enzymatic reaction is not dihydrodipicolinate (DHDP) but in fact (2S,4S)-4-hydroxy-2,3,4,5-tetrahydrodipicolinic acid (HTPA), the product released by the DapA-catalyzed reaction.</text>
</comment>
<dbReference type="UniPathway" id="UPA00034">
    <property type="reaction ID" value="UER00018"/>
</dbReference>
<reference evidence="16 17" key="1">
    <citation type="submission" date="2020-05" db="EMBL/GenBank/DDBJ databases">
        <authorList>
            <person name="Whitworth D."/>
        </authorList>
    </citation>
    <scope>NUCLEOTIDE SEQUENCE [LARGE SCALE GENOMIC DNA]</scope>
    <source>
        <strain evidence="16 17">CA046A</strain>
    </source>
</reference>
<dbReference type="GO" id="GO:0016726">
    <property type="term" value="F:oxidoreductase activity, acting on CH or CH2 groups, NAD or NADP as acceptor"/>
    <property type="evidence" value="ECO:0007669"/>
    <property type="project" value="UniProtKB-UniRule"/>
</dbReference>
<keyword evidence="2 13" id="KW-0963">Cytoplasm</keyword>
<keyword evidence="4 13" id="KW-0521">NADP</keyword>
<feature type="binding site" evidence="13">
    <location>
        <begin position="101"/>
        <end position="103"/>
    </location>
    <ligand>
        <name>NAD(+)</name>
        <dbReference type="ChEBI" id="CHEBI:57540"/>
    </ligand>
</feature>
<comment type="subunit">
    <text evidence="13">Homotetramer.</text>
</comment>
<dbReference type="RefSeq" id="WP_171421550.1">
    <property type="nucleotide sequence ID" value="NZ_JABFJW010000474.1"/>
</dbReference>
<dbReference type="InterPro" id="IPR022663">
    <property type="entry name" value="DapB_C"/>
</dbReference>
<dbReference type="Pfam" id="PF01113">
    <property type="entry name" value="DapB_N"/>
    <property type="match status" value="1"/>
</dbReference>
<dbReference type="SUPFAM" id="SSF55347">
    <property type="entry name" value="Glyceraldehyde-3-phosphate dehydrogenase-like, C-terminal domain"/>
    <property type="match status" value="1"/>
</dbReference>
<evidence type="ECO:0000256" key="1">
    <source>
        <dbReference type="ARBA" id="ARBA00006642"/>
    </source>
</evidence>
<keyword evidence="5 13" id="KW-0220">Diaminopimelate biosynthesis</keyword>
<dbReference type="EC" id="1.17.1.8" evidence="10 13"/>
<evidence type="ECO:0000256" key="4">
    <source>
        <dbReference type="ARBA" id="ARBA00022857"/>
    </source>
</evidence>
<accession>A0A7Y4NIA5</accession>
<feature type="active site" description="Proton donor" evidence="13">
    <location>
        <position position="162"/>
    </location>
</feature>
<evidence type="ECO:0000313" key="17">
    <source>
        <dbReference type="Proteomes" id="UP000528460"/>
    </source>
</evidence>
<dbReference type="SUPFAM" id="SSF51735">
    <property type="entry name" value="NAD(P)-binding Rossmann-fold domains"/>
    <property type="match status" value="1"/>
</dbReference>
<dbReference type="InterPro" id="IPR036291">
    <property type="entry name" value="NAD(P)-bd_dom_sf"/>
</dbReference>
<dbReference type="PIRSF" id="PIRSF000161">
    <property type="entry name" value="DHPR"/>
    <property type="match status" value="1"/>
</dbReference>
<dbReference type="HAMAP" id="MF_00102">
    <property type="entry name" value="DapB"/>
    <property type="match status" value="1"/>
</dbReference>
<evidence type="ECO:0000256" key="7">
    <source>
        <dbReference type="ARBA" id="ARBA00023027"/>
    </source>
</evidence>
<comment type="subcellular location">
    <subcellularLocation>
        <location evidence="13">Cytoplasm</location>
    </subcellularLocation>
</comment>
<dbReference type="PROSITE" id="PS01298">
    <property type="entry name" value="DAPB"/>
    <property type="match status" value="1"/>
</dbReference>
<dbReference type="PANTHER" id="PTHR20836:SF0">
    <property type="entry name" value="4-HYDROXY-TETRAHYDRODIPICOLINATE REDUCTASE 1, CHLOROPLASTIC-RELATED"/>
    <property type="match status" value="1"/>
</dbReference>
<evidence type="ECO:0000256" key="9">
    <source>
        <dbReference type="ARBA" id="ARBA00037922"/>
    </source>
</evidence>
<dbReference type="Pfam" id="PF05173">
    <property type="entry name" value="DapB_C"/>
    <property type="match status" value="1"/>
</dbReference>
<dbReference type="Gene3D" id="3.30.360.10">
    <property type="entry name" value="Dihydrodipicolinate Reductase, domain 2"/>
    <property type="match status" value="1"/>
</dbReference>
<keyword evidence="3 13" id="KW-0028">Amino-acid biosynthesis</keyword>
<organism evidence="16 17">
    <name type="scientific">Corallococcus exercitus</name>
    <dbReference type="NCBI Taxonomy" id="2316736"/>
    <lineage>
        <taxon>Bacteria</taxon>
        <taxon>Pseudomonadati</taxon>
        <taxon>Myxococcota</taxon>
        <taxon>Myxococcia</taxon>
        <taxon>Myxococcales</taxon>
        <taxon>Cystobacterineae</taxon>
        <taxon>Myxococcaceae</taxon>
        <taxon>Corallococcus</taxon>
    </lineage>
</organism>
<feature type="binding site" evidence="13">
    <location>
        <begin position="168"/>
        <end position="169"/>
    </location>
    <ligand>
        <name>(S)-2,3,4,5-tetrahydrodipicolinate</name>
        <dbReference type="ChEBI" id="CHEBI:16845"/>
    </ligand>
</feature>
<evidence type="ECO:0000256" key="10">
    <source>
        <dbReference type="ARBA" id="ARBA00038983"/>
    </source>
</evidence>
<comment type="similarity">
    <text evidence="1 13">Belongs to the DapB family.</text>
</comment>
<evidence type="ECO:0000256" key="11">
    <source>
        <dbReference type="ARBA" id="ARBA00049080"/>
    </source>
</evidence>
<comment type="caution">
    <text evidence="13">Lacks conserved residue(s) required for the propagation of feature annotation.</text>
</comment>
<feature type="binding site" evidence="13">
    <location>
        <position position="35"/>
    </location>
    <ligand>
        <name>NADP(+)</name>
        <dbReference type="ChEBI" id="CHEBI:58349"/>
    </ligand>
</feature>
<dbReference type="InterPro" id="IPR000846">
    <property type="entry name" value="DapB_N"/>
</dbReference>
<dbReference type="NCBIfam" id="TIGR00036">
    <property type="entry name" value="dapB"/>
    <property type="match status" value="1"/>
</dbReference>
<evidence type="ECO:0000256" key="13">
    <source>
        <dbReference type="HAMAP-Rule" id="MF_00102"/>
    </source>
</evidence>
<feature type="binding site" evidence="13">
    <location>
        <begin position="125"/>
        <end position="128"/>
    </location>
    <ligand>
        <name>NAD(+)</name>
        <dbReference type="ChEBI" id="CHEBI:57540"/>
    </ligand>
</feature>
<feature type="binding site" evidence="13">
    <location>
        <position position="159"/>
    </location>
    <ligand>
        <name>(S)-2,3,4,5-tetrahydrodipicolinate</name>
        <dbReference type="ChEBI" id="CHEBI:16845"/>
    </ligand>
</feature>
<sequence length="272" mass="28401">MTRTVITGISGRMGSTLVRLAKAASDLAVVGATVRPGSPLSGQDAGLVARLGTPLDVLAQDDLGRALDGAKADVVVDFTGPEATLLHARTCAERGVALVVGTTGFSPEGRAQLEAHAKQVPIVAAPNMSVGVNLVIRMAAELARVLGPSFDVEVLEAHHRMKKDAPSGTALKLAEVLMEALGRTKDDLTFAREGQTGARPPGEIGVQALRGGDVVGEHTVYFFGEGERIELTHRATNRDQFAQGALRAARWVAGRAPGLYDMADVLGLQGKT</sequence>
<name>A0A7Y4NIA5_9BACT</name>
<dbReference type="Proteomes" id="UP000528460">
    <property type="component" value="Unassembled WGS sequence"/>
</dbReference>
<evidence type="ECO:0000256" key="6">
    <source>
        <dbReference type="ARBA" id="ARBA00023002"/>
    </source>
</evidence>
<dbReference type="GO" id="GO:0051287">
    <property type="term" value="F:NAD binding"/>
    <property type="evidence" value="ECO:0007669"/>
    <property type="project" value="UniProtKB-UniRule"/>
</dbReference>
<evidence type="ECO:0000256" key="5">
    <source>
        <dbReference type="ARBA" id="ARBA00022915"/>
    </source>
</evidence>
<feature type="binding site" evidence="13">
    <location>
        <begin position="8"/>
        <end position="13"/>
    </location>
    <ligand>
        <name>NAD(+)</name>
        <dbReference type="ChEBI" id="CHEBI:57540"/>
    </ligand>
</feature>
<dbReference type="GO" id="GO:0009089">
    <property type="term" value="P:lysine biosynthetic process via diaminopimelate"/>
    <property type="evidence" value="ECO:0007669"/>
    <property type="project" value="UniProtKB-UniRule"/>
</dbReference>
<keyword evidence="6 13" id="KW-0560">Oxidoreductase</keyword>
<proteinExistence type="inferred from homology"/>
<comment type="function">
    <text evidence="13">Catalyzes the conversion of 4-hydroxy-tetrahydrodipicolinate (HTPA) to tetrahydrodipicolinate.</text>
</comment>
<dbReference type="PANTHER" id="PTHR20836">
    <property type="entry name" value="DIHYDRODIPICOLINATE REDUCTASE"/>
    <property type="match status" value="1"/>
</dbReference>
<evidence type="ECO:0000259" key="14">
    <source>
        <dbReference type="Pfam" id="PF01113"/>
    </source>
</evidence>
<comment type="catalytic activity">
    <reaction evidence="11 13">
        <text>(S)-2,3,4,5-tetrahydrodipicolinate + NADP(+) + H2O = (2S,4S)-4-hydroxy-2,3,4,5-tetrahydrodipicolinate + NADPH + H(+)</text>
        <dbReference type="Rhea" id="RHEA:35331"/>
        <dbReference type="ChEBI" id="CHEBI:15377"/>
        <dbReference type="ChEBI" id="CHEBI:15378"/>
        <dbReference type="ChEBI" id="CHEBI:16845"/>
        <dbReference type="ChEBI" id="CHEBI:57783"/>
        <dbReference type="ChEBI" id="CHEBI:58349"/>
        <dbReference type="ChEBI" id="CHEBI:67139"/>
        <dbReference type="EC" id="1.17.1.8"/>
    </reaction>
</comment>
<dbReference type="InterPro" id="IPR023940">
    <property type="entry name" value="DHDPR_bac"/>
</dbReference>
<evidence type="ECO:0000259" key="15">
    <source>
        <dbReference type="Pfam" id="PF05173"/>
    </source>
</evidence>
<dbReference type="AlphaFoldDB" id="A0A7Y4NIA5"/>